<proteinExistence type="predicted"/>
<sequence>MGAVEYSSDIERRWPRLNIEKVLGDAIVHEAELLGQSSRSTAAITTKYPKASWPGMLLQAHVDNSNHQHVLACSAHPLPAPESFQPFLDQLVHPATQRPSDPEAPVVRHSTTTEPPVGI</sequence>
<evidence type="ECO:0000256" key="1">
    <source>
        <dbReference type="SAM" id="MobiDB-lite"/>
    </source>
</evidence>
<dbReference type="EMBL" id="CP075864">
    <property type="protein sequence ID" value="QYS93348.1"/>
    <property type="molecule type" value="Genomic_DNA"/>
</dbReference>
<feature type="region of interest" description="Disordered" evidence="1">
    <location>
        <begin position="91"/>
        <end position="119"/>
    </location>
</feature>
<accession>A0A8G0PE87</accession>
<protein>
    <submittedName>
        <fullName evidence="2">Uncharacterized protein</fullName>
    </submittedName>
</protein>
<name>A0A8G0PE87_9HYPO</name>
<evidence type="ECO:0000313" key="3">
    <source>
        <dbReference type="Proteomes" id="UP000826661"/>
    </source>
</evidence>
<reference evidence="2 3" key="1">
    <citation type="journal article" date="2021" name="BMC Genomics">
        <title>Telomere-to-telomere genome assembly of asparaginase-producing Trichoderma simmonsii.</title>
        <authorList>
            <person name="Chung D."/>
            <person name="Kwon Y.M."/>
            <person name="Yang Y."/>
        </authorList>
    </citation>
    <scope>NUCLEOTIDE SEQUENCE [LARGE SCALE GENOMIC DNA]</scope>
    <source>
        <strain evidence="2 3">GH-Sj1</strain>
    </source>
</reference>
<dbReference type="Proteomes" id="UP000826661">
    <property type="component" value="Chromosome I"/>
</dbReference>
<dbReference type="AlphaFoldDB" id="A0A8G0PE87"/>
<gene>
    <name evidence="2" type="ORF">H0G86_000725</name>
</gene>
<organism evidence="2 3">
    <name type="scientific">Trichoderma simmonsii</name>
    <dbReference type="NCBI Taxonomy" id="1491479"/>
    <lineage>
        <taxon>Eukaryota</taxon>
        <taxon>Fungi</taxon>
        <taxon>Dikarya</taxon>
        <taxon>Ascomycota</taxon>
        <taxon>Pezizomycotina</taxon>
        <taxon>Sordariomycetes</taxon>
        <taxon>Hypocreomycetidae</taxon>
        <taxon>Hypocreales</taxon>
        <taxon>Hypocreaceae</taxon>
        <taxon>Trichoderma</taxon>
    </lineage>
</organism>
<evidence type="ECO:0000313" key="2">
    <source>
        <dbReference type="EMBL" id="QYS93348.1"/>
    </source>
</evidence>
<feature type="compositionally biased region" description="Polar residues" evidence="1">
    <location>
        <begin position="109"/>
        <end position="119"/>
    </location>
</feature>
<keyword evidence="3" id="KW-1185">Reference proteome</keyword>